<proteinExistence type="predicted"/>
<evidence type="ECO:0000256" key="1">
    <source>
        <dbReference type="SAM" id="MobiDB-lite"/>
    </source>
</evidence>
<dbReference type="AlphaFoldDB" id="A0A433Q7L2"/>
<protein>
    <submittedName>
        <fullName evidence="2">Uncharacterized protein</fullName>
    </submittedName>
</protein>
<feature type="non-terminal residue" evidence="2">
    <location>
        <position position="1"/>
    </location>
</feature>
<gene>
    <name evidence="2" type="ORF">BC938DRAFT_471718</name>
</gene>
<evidence type="ECO:0000313" key="3">
    <source>
        <dbReference type="Proteomes" id="UP000274822"/>
    </source>
</evidence>
<reference evidence="2 3" key="1">
    <citation type="journal article" date="2018" name="New Phytol.">
        <title>Phylogenomics of Endogonaceae and evolution of mycorrhizas within Mucoromycota.</title>
        <authorList>
            <person name="Chang Y."/>
            <person name="Desiro A."/>
            <person name="Na H."/>
            <person name="Sandor L."/>
            <person name="Lipzen A."/>
            <person name="Clum A."/>
            <person name="Barry K."/>
            <person name="Grigoriev I.V."/>
            <person name="Martin F.M."/>
            <person name="Stajich J.E."/>
            <person name="Smith M.E."/>
            <person name="Bonito G."/>
            <person name="Spatafora J.W."/>
        </authorList>
    </citation>
    <scope>NUCLEOTIDE SEQUENCE [LARGE SCALE GENOMIC DNA]</scope>
    <source>
        <strain evidence="2 3">AD002</strain>
    </source>
</reference>
<organism evidence="2 3">
    <name type="scientific">Jimgerdemannia flammicorona</name>
    <dbReference type="NCBI Taxonomy" id="994334"/>
    <lineage>
        <taxon>Eukaryota</taxon>
        <taxon>Fungi</taxon>
        <taxon>Fungi incertae sedis</taxon>
        <taxon>Mucoromycota</taxon>
        <taxon>Mucoromycotina</taxon>
        <taxon>Endogonomycetes</taxon>
        <taxon>Endogonales</taxon>
        <taxon>Endogonaceae</taxon>
        <taxon>Jimgerdemannia</taxon>
    </lineage>
</organism>
<dbReference type="Proteomes" id="UP000274822">
    <property type="component" value="Unassembled WGS sequence"/>
</dbReference>
<sequence length="290" mass="32545">SDSIITEPEPEASTLLTLYRDVNVNRDECIYKQYLIKSASKGNAKQHPQVFSQHFQPNLYKFPMGNGFFPFLFFVPLPTTTMRLMHNLLAPVFFTITFLVHEHTTTGRLLEPPARHSGTLYTTRPRPRTDSIPDCYSRPGITLTMYWIPKEGERDEDNAGRSLSLTGNKTEAMKSPDGTIIAMVSKSTFDKCQMEGTCLLADGTLANLANSKDYFKVVDRKAMPMGEGSKQNPLRLFTSVASNDVPYGTTIMVSELKNRRLPNGKIHNGCVRVEDGGWSFGGRFCLVIKF</sequence>
<comment type="caution">
    <text evidence="2">The sequence shown here is derived from an EMBL/GenBank/DDBJ whole genome shotgun (WGS) entry which is preliminary data.</text>
</comment>
<accession>A0A433Q7L2</accession>
<keyword evidence="3" id="KW-1185">Reference proteome</keyword>
<dbReference type="EMBL" id="RBNJ01012114">
    <property type="protein sequence ID" value="RUS25751.1"/>
    <property type="molecule type" value="Genomic_DNA"/>
</dbReference>
<feature type="region of interest" description="Disordered" evidence="1">
    <location>
        <begin position="109"/>
        <end position="133"/>
    </location>
</feature>
<evidence type="ECO:0000313" key="2">
    <source>
        <dbReference type="EMBL" id="RUS25751.1"/>
    </source>
</evidence>
<name>A0A433Q7L2_9FUNG</name>